<comment type="caution">
    <text evidence="1">The sequence shown here is derived from an EMBL/GenBank/DDBJ whole genome shotgun (WGS) entry which is preliminary data.</text>
</comment>
<organism evidence="1 2">
    <name type="scientific">Rubellimicrobium roseum</name>
    <dbReference type="NCBI Taxonomy" id="687525"/>
    <lineage>
        <taxon>Bacteria</taxon>
        <taxon>Pseudomonadati</taxon>
        <taxon>Pseudomonadota</taxon>
        <taxon>Alphaproteobacteria</taxon>
        <taxon>Rhodobacterales</taxon>
        <taxon>Roseobacteraceae</taxon>
        <taxon>Rubellimicrobium</taxon>
    </lineage>
</organism>
<sequence>MALRWQEIVVIPEVEEDVRCDCCGQPARSAEGRLVHREQPIGRFSVRWRPGHPEHAARHVLYLGDWNRRGGMVDGPAVAAADYRGGPNHGFYLRDDAAQLLKSLKPWRPHYIRRAEAIGQPMGEVLFAMLDAIHVKDPRLQEIRGWAVV</sequence>
<dbReference type="EMBL" id="VDFV01000017">
    <property type="protein sequence ID" value="TNC70854.1"/>
    <property type="molecule type" value="Genomic_DNA"/>
</dbReference>
<proteinExistence type="predicted"/>
<dbReference type="AlphaFoldDB" id="A0A5C4N9A2"/>
<keyword evidence="2" id="KW-1185">Reference proteome</keyword>
<dbReference type="Proteomes" id="UP000305709">
    <property type="component" value="Unassembled WGS sequence"/>
</dbReference>
<reference evidence="1 2" key="1">
    <citation type="submission" date="2019-06" db="EMBL/GenBank/DDBJ databases">
        <authorList>
            <person name="Jiang L."/>
        </authorList>
    </citation>
    <scope>NUCLEOTIDE SEQUENCE [LARGE SCALE GENOMIC DNA]</scope>
    <source>
        <strain evidence="1 2">YIM 48858</strain>
    </source>
</reference>
<dbReference type="RefSeq" id="WP_139082061.1">
    <property type="nucleotide sequence ID" value="NZ_VDFV01000017.1"/>
</dbReference>
<evidence type="ECO:0000313" key="1">
    <source>
        <dbReference type="EMBL" id="TNC70854.1"/>
    </source>
</evidence>
<dbReference type="OrthoDB" id="8138957at2"/>
<evidence type="ECO:0000313" key="2">
    <source>
        <dbReference type="Proteomes" id="UP000305709"/>
    </source>
</evidence>
<accession>A0A5C4N9A2</accession>
<gene>
    <name evidence="1" type="ORF">FHG71_12680</name>
</gene>
<name>A0A5C4N9A2_9RHOB</name>
<protein>
    <submittedName>
        <fullName evidence="1">Uncharacterized protein</fullName>
    </submittedName>
</protein>